<dbReference type="InterPro" id="IPR044634">
    <property type="entry name" value="Zuotin/DnaJC2"/>
</dbReference>
<dbReference type="PROSITE" id="PS00636">
    <property type="entry name" value="DNAJ_1"/>
    <property type="match status" value="1"/>
</dbReference>
<feature type="domain" description="J" evidence="3">
    <location>
        <begin position="97"/>
        <end position="167"/>
    </location>
</feature>
<dbReference type="InterPro" id="IPR058871">
    <property type="entry name" value="Zuotin_N"/>
</dbReference>
<dbReference type="Pfam" id="PF00226">
    <property type="entry name" value="DnaJ"/>
    <property type="match status" value="1"/>
</dbReference>
<feature type="coiled-coil region" evidence="1">
    <location>
        <begin position="287"/>
        <end position="340"/>
    </location>
</feature>
<dbReference type="PROSITE" id="PS50076">
    <property type="entry name" value="DNAJ_2"/>
    <property type="match status" value="1"/>
</dbReference>
<dbReference type="InterPro" id="IPR054076">
    <property type="entry name" value="ZUO1-like_ZHD"/>
</dbReference>
<keyword evidence="1" id="KW-0175">Coiled coil</keyword>
<dbReference type="GO" id="GO:0030544">
    <property type="term" value="F:Hsp70 protein binding"/>
    <property type="evidence" value="ECO:0007669"/>
    <property type="project" value="InterPro"/>
</dbReference>
<accession>A0AAD5XW88</accession>
<organism evidence="4 5">
    <name type="scientific">Clydaea vesicula</name>
    <dbReference type="NCBI Taxonomy" id="447962"/>
    <lineage>
        <taxon>Eukaryota</taxon>
        <taxon>Fungi</taxon>
        <taxon>Fungi incertae sedis</taxon>
        <taxon>Chytridiomycota</taxon>
        <taxon>Chytridiomycota incertae sedis</taxon>
        <taxon>Chytridiomycetes</taxon>
        <taxon>Lobulomycetales</taxon>
        <taxon>Lobulomycetaceae</taxon>
        <taxon>Clydaea</taxon>
    </lineage>
</organism>
<dbReference type="PANTHER" id="PTHR43999">
    <property type="entry name" value="DNAJ HOMOLOG SUBFAMILY C MEMBER 2"/>
    <property type="match status" value="1"/>
</dbReference>
<evidence type="ECO:0000256" key="1">
    <source>
        <dbReference type="SAM" id="Coils"/>
    </source>
</evidence>
<dbReference type="PRINTS" id="PR00625">
    <property type="entry name" value="JDOMAIN"/>
</dbReference>
<keyword evidence="5" id="KW-1185">Reference proteome</keyword>
<dbReference type="InterPro" id="IPR001623">
    <property type="entry name" value="DnaJ_domain"/>
</dbReference>
<name>A0AAD5XW88_9FUNG</name>
<dbReference type="Gene3D" id="1.10.287.110">
    <property type="entry name" value="DnaJ domain"/>
    <property type="match status" value="1"/>
</dbReference>
<dbReference type="GO" id="GO:0043022">
    <property type="term" value="F:ribosome binding"/>
    <property type="evidence" value="ECO:0007669"/>
    <property type="project" value="InterPro"/>
</dbReference>
<protein>
    <recommendedName>
        <fullName evidence="3">J domain-containing protein</fullName>
    </recommendedName>
</protein>
<dbReference type="AlphaFoldDB" id="A0AAD5XW88"/>
<comment type="caution">
    <text evidence="4">The sequence shown here is derived from an EMBL/GenBank/DDBJ whole genome shotgun (WGS) entry which is preliminary data.</text>
</comment>
<gene>
    <name evidence="4" type="ORF">HK099_003577</name>
</gene>
<feature type="region of interest" description="Disordered" evidence="2">
    <location>
        <begin position="56"/>
        <end position="81"/>
    </location>
</feature>
<dbReference type="InterPro" id="IPR036869">
    <property type="entry name" value="J_dom_sf"/>
</dbReference>
<evidence type="ECO:0000256" key="2">
    <source>
        <dbReference type="SAM" id="MobiDB-lite"/>
    </source>
</evidence>
<proteinExistence type="predicted"/>
<dbReference type="InterPro" id="IPR018253">
    <property type="entry name" value="DnaJ_domain_CS"/>
</dbReference>
<dbReference type="Proteomes" id="UP001211065">
    <property type="component" value="Unassembled WGS sequence"/>
</dbReference>
<dbReference type="SMART" id="SM00271">
    <property type="entry name" value="DnaJ"/>
    <property type="match status" value="1"/>
</dbReference>
<feature type="compositionally biased region" description="Acidic residues" evidence="2">
    <location>
        <begin position="67"/>
        <end position="81"/>
    </location>
</feature>
<dbReference type="EMBL" id="JADGJW010000235">
    <property type="protein sequence ID" value="KAJ3221351.1"/>
    <property type="molecule type" value="Genomic_DNA"/>
</dbReference>
<dbReference type="Pfam" id="PF26185">
    <property type="entry name" value="Zuotin_N"/>
    <property type="match status" value="1"/>
</dbReference>
<dbReference type="CDD" id="cd06257">
    <property type="entry name" value="DnaJ"/>
    <property type="match status" value="1"/>
</dbReference>
<evidence type="ECO:0000259" key="3">
    <source>
        <dbReference type="PROSITE" id="PS50076"/>
    </source>
</evidence>
<reference evidence="4" key="1">
    <citation type="submission" date="2020-05" db="EMBL/GenBank/DDBJ databases">
        <title>Phylogenomic resolution of chytrid fungi.</title>
        <authorList>
            <person name="Stajich J.E."/>
            <person name="Amses K."/>
            <person name="Simmons R."/>
            <person name="Seto K."/>
            <person name="Myers J."/>
            <person name="Bonds A."/>
            <person name="Quandt C.A."/>
            <person name="Barry K."/>
            <person name="Liu P."/>
            <person name="Grigoriev I."/>
            <person name="Longcore J.E."/>
            <person name="James T.Y."/>
        </authorList>
    </citation>
    <scope>NUCLEOTIDE SEQUENCE</scope>
    <source>
        <strain evidence="4">JEL0476</strain>
    </source>
</reference>
<dbReference type="SUPFAM" id="SSF46565">
    <property type="entry name" value="Chaperone J-domain"/>
    <property type="match status" value="1"/>
</dbReference>
<dbReference type="CDD" id="cd23953">
    <property type="entry name" value="zuotin_NTD"/>
    <property type="match status" value="1"/>
</dbReference>
<evidence type="ECO:0000313" key="4">
    <source>
        <dbReference type="EMBL" id="KAJ3221351.1"/>
    </source>
</evidence>
<dbReference type="Pfam" id="PF21884">
    <property type="entry name" value="ZUO1-like_ZHD"/>
    <property type="match status" value="1"/>
</dbReference>
<dbReference type="GO" id="GO:0005829">
    <property type="term" value="C:cytosol"/>
    <property type="evidence" value="ECO:0007669"/>
    <property type="project" value="TreeGrafter"/>
</dbReference>
<dbReference type="GO" id="GO:0006450">
    <property type="term" value="P:regulation of translational fidelity"/>
    <property type="evidence" value="ECO:0007669"/>
    <property type="project" value="InterPro"/>
</dbReference>
<dbReference type="GO" id="GO:0051083">
    <property type="term" value="P:'de novo' cotranslational protein folding"/>
    <property type="evidence" value="ECO:0007669"/>
    <property type="project" value="InterPro"/>
</dbReference>
<sequence length="424" mass="50439">MTSLTFLLPPRPKNVSAELDEIIHKKMEKLKLGKIEPIGLAFSRVARRKRLNRTIEEDEELQKALDEANEDNDADEEDEEETFELLNRDPLAWKEQDHYAVLGLSKKRWQATDEDIKRAYRRKLLKHHPDKKSQEGKGMDDSFFKCIQKAWEILSNEKLRKQFESIDPSFNDELPNPRSKEDFFELYGEAFKKTARFSINQPVPHIGDINSTKEEVDAFYSWWYQFESWRSFEGLDETEGDMDMKSREEKRWIEKKNKNARNKRKKEDNARNIKLVDQAIKFDPRILKLKNEEKEKKLQKIREKEEAAQKAQDLAAQKIREKEEEEKKILEEEKMKKLDLKKDKEMINRLKKKEKKLIKSSLKELIENKDDNIRLKHAVQLEKIFDVCKDLKKLEAFRIQLEKEGDNFNGLVKVLELNCKELAS</sequence>
<dbReference type="PANTHER" id="PTHR43999:SF1">
    <property type="entry name" value="DNAJ HOMOLOG SUBFAMILY C MEMBER 2"/>
    <property type="match status" value="1"/>
</dbReference>
<evidence type="ECO:0000313" key="5">
    <source>
        <dbReference type="Proteomes" id="UP001211065"/>
    </source>
</evidence>